<keyword evidence="3" id="KW-0378">Hydrolase</keyword>
<dbReference type="Proteomes" id="UP000027064">
    <property type="component" value="Unassembled WGS sequence"/>
</dbReference>
<feature type="domain" description="Carbohydrate-binding" evidence="1">
    <location>
        <begin position="23"/>
        <end position="180"/>
    </location>
</feature>
<dbReference type="PATRIC" id="fig|1492738.3.peg.2423"/>
<dbReference type="CDD" id="cd09618">
    <property type="entry name" value="CBM9_like_2"/>
    <property type="match status" value="1"/>
</dbReference>
<dbReference type="eggNOG" id="COG2091">
    <property type="taxonomic scope" value="Bacteria"/>
</dbReference>
<dbReference type="Pfam" id="PF06452">
    <property type="entry name" value="CBM9_1"/>
    <property type="match status" value="1"/>
</dbReference>
<evidence type="ECO:0000259" key="1">
    <source>
        <dbReference type="Pfam" id="PF06452"/>
    </source>
</evidence>
<dbReference type="GO" id="GO:0030246">
    <property type="term" value="F:carbohydrate binding"/>
    <property type="evidence" value="ECO:0007669"/>
    <property type="project" value="InterPro"/>
</dbReference>
<reference evidence="3 4" key="1">
    <citation type="submission" date="2014-05" db="EMBL/GenBank/DDBJ databases">
        <title>Genome Sequence of Flavobacterium sp. EM1321.</title>
        <authorList>
            <person name="Shin S.-K."/>
            <person name="Yi H."/>
        </authorList>
    </citation>
    <scope>NUCLEOTIDE SEQUENCE [LARGE SCALE GENOMIC DNA]</scope>
    <source>
        <strain evidence="3 4">EM1321</strain>
    </source>
</reference>
<feature type="domain" description="DUF5916" evidence="2">
    <location>
        <begin position="216"/>
        <end position="784"/>
    </location>
</feature>
<dbReference type="STRING" id="1492738.FEM21_24360"/>
<dbReference type="SUPFAM" id="SSF49344">
    <property type="entry name" value="CBD9-like"/>
    <property type="match status" value="1"/>
</dbReference>
<evidence type="ECO:0000313" key="4">
    <source>
        <dbReference type="Proteomes" id="UP000027064"/>
    </source>
</evidence>
<dbReference type="InterPro" id="IPR045670">
    <property type="entry name" value="DUF5916"/>
</dbReference>
<dbReference type="InterPro" id="IPR010502">
    <property type="entry name" value="Carb-bd_dom_fam9"/>
</dbReference>
<protein>
    <submittedName>
        <fullName evidence="3">Hydrolase</fullName>
    </submittedName>
</protein>
<evidence type="ECO:0000259" key="2">
    <source>
        <dbReference type="Pfam" id="PF19313"/>
    </source>
</evidence>
<dbReference type="GO" id="GO:0016052">
    <property type="term" value="P:carbohydrate catabolic process"/>
    <property type="evidence" value="ECO:0007669"/>
    <property type="project" value="InterPro"/>
</dbReference>
<dbReference type="Pfam" id="PF19313">
    <property type="entry name" value="DUF5916"/>
    <property type="match status" value="1"/>
</dbReference>
<keyword evidence="4" id="KW-1185">Reference proteome</keyword>
<dbReference type="RefSeq" id="WP_236353629.1">
    <property type="nucleotide sequence ID" value="NZ_JNCA01000022.1"/>
</dbReference>
<comment type="caution">
    <text evidence="3">The sequence shown here is derived from an EMBL/GenBank/DDBJ whole genome shotgun (WGS) entry which is preliminary data.</text>
</comment>
<dbReference type="Gene3D" id="2.60.40.1190">
    <property type="match status" value="1"/>
</dbReference>
<dbReference type="GO" id="GO:0004553">
    <property type="term" value="F:hydrolase activity, hydrolyzing O-glycosyl compounds"/>
    <property type="evidence" value="ECO:0007669"/>
    <property type="project" value="InterPro"/>
</dbReference>
<organism evidence="3 4">
    <name type="scientific">Flavobacterium seoulense</name>
    <dbReference type="NCBI Taxonomy" id="1492738"/>
    <lineage>
        <taxon>Bacteria</taxon>
        <taxon>Pseudomonadati</taxon>
        <taxon>Bacteroidota</taxon>
        <taxon>Flavobacteriia</taxon>
        <taxon>Flavobacteriales</taxon>
        <taxon>Flavobacteriaceae</taxon>
        <taxon>Flavobacterium</taxon>
    </lineage>
</organism>
<accession>A0A066WU43</accession>
<dbReference type="AlphaFoldDB" id="A0A066WU43"/>
<name>A0A066WU43_9FLAO</name>
<gene>
    <name evidence="3" type="ORF">FEM21_24360</name>
</gene>
<sequence length="784" mass="90589">MNLSAFAQKKILLAKPRGGNITIDGKAEEEEWHKNAEIASDFIMFSPDNGKVISEDKKTDVKILYDNDAIYILAILNDNEPSKIQKELTQRDIFGVADHFAVYINGFDDGQQDYRFFVSAAGTQMDCLATEETEDFSWDAIWQSSVKITATGWTVEMRIPYAALRFPKNKNQKWGINFMREIQRKNQKYTWNYVNAKIGAVLTQSGKLEGIENINPPTRLFFIPYASAYYQKDSFNTDKTFKAGLDIKYGINDAFTLDAILVPDFGQTKFDNAILNLEPFEQELNENRPFFTEGTNLFNIGNLFYSRRIGGIPTQTPNVAENEEITNSPSNVDLINAVKISGRTKKGLGIGFLNAITEQTFATIKNNDSNIDRKEVIEPLTNYNILVLDQRFRQNSSVSFINTNTTRNGGFRDANVAGVVFDLNTKANTYSLKGDFKYSSINEANNYDGFKTYLDFAKTSGKYRYNVSGKYISENYDVNDLGIIFYTNYHNFYANGSYRILNPTKVFNTFNFEQEINIEIQNNTGKLQESWYKTILKATTLKNHYLEFGIITSPYENFDFYEARTSGRYVYIPSRFESYIGLETNKNNNLTFDLYLSGIKYNEKNRTTFNINTGPKYRFNNKLSLAYYIDYTYKRNDLGWVAFDNADIIFAKRNTETFQNNFTGKYSLTDKMTINLTARYYWSYSSNKEFYTLNSIGYVDPNDTFKMNKDRNFNSWNLDLSYSWWFAPGSQLSILYRNYAQEETNKVEQSLNRNIGSIFNANMTNIFSVSLRYFIDYNSVKNKF</sequence>
<proteinExistence type="predicted"/>
<evidence type="ECO:0000313" key="3">
    <source>
        <dbReference type="EMBL" id="KDN54474.1"/>
    </source>
</evidence>
<dbReference type="EMBL" id="JNCA01000022">
    <property type="protein sequence ID" value="KDN54474.1"/>
    <property type="molecule type" value="Genomic_DNA"/>
</dbReference>